<dbReference type="OrthoDB" id="3235325at2759"/>
<protein>
    <submittedName>
        <fullName evidence="2">Uncharacterized protein</fullName>
    </submittedName>
</protein>
<gene>
    <name evidence="2" type="ORF">PUNSTDRAFT_47463</name>
</gene>
<organism evidence="2 3">
    <name type="scientific">Punctularia strigosozonata (strain HHB-11173)</name>
    <name type="common">White-rot fungus</name>
    <dbReference type="NCBI Taxonomy" id="741275"/>
    <lineage>
        <taxon>Eukaryota</taxon>
        <taxon>Fungi</taxon>
        <taxon>Dikarya</taxon>
        <taxon>Basidiomycota</taxon>
        <taxon>Agaricomycotina</taxon>
        <taxon>Agaricomycetes</taxon>
        <taxon>Corticiales</taxon>
        <taxon>Punctulariaceae</taxon>
        <taxon>Punctularia</taxon>
    </lineage>
</organism>
<evidence type="ECO:0000256" key="1">
    <source>
        <dbReference type="SAM" id="MobiDB-lite"/>
    </source>
</evidence>
<accession>R7S3W0</accession>
<dbReference type="Proteomes" id="UP000054196">
    <property type="component" value="Unassembled WGS sequence"/>
</dbReference>
<dbReference type="GeneID" id="18882885"/>
<evidence type="ECO:0000313" key="3">
    <source>
        <dbReference type="Proteomes" id="UP000054196"/>
    </source>
</evidence>
<feature type="region of interest" description="Disordered" evidence="1">
    <location>
        <begin position="184"/>
        <end position="222"/>
    </location>
</feature>
<feature type="region of interest" description="Disordered" evidence="1">
    <location>
        <begin position="264"/>
        <end position="303"/>
    </location>
</feature>
<dbReference type="AlphaFoldDB" id="R7S3W0"/>
<evidence type="ECO:0000313" key="2">
    <source>
        <dbReference type="EMBL" id="EIN04487.1"/>
    </source>
</evidence>
<dbReference type="RefSeq" id="XP_007388282.1">
    <property type="nucleotide sequence ID" value="XM_007388220.1"/>
</dbReference>
<reference evidence="3" key="1">
    <citation type="journal article" date="2012" name="Science">
        <title>The Paleozoic origin of enzymatic lignin decomposition reconstructed from 31 fungal genomes.</title>
        <authorList>
            <person name="Floudas D."/>
            <person name="Binder M."/>
            <person name="Riley R."/>
            <person name="Barry K."/>
            <person name="Blanchette R.A."/>
            <person name="Henrissat B."/>
            <person name="Martinez A.T."/>
            <person name="Otillar R."/>
            <person name="Spatafora J.W."/>
            <person name="Yadav J.S."/>
            <person name="Aerts A."/>
            <person name="Benoit I."/>
            <person name="Boyd A."/>
            <person name="Carlson A."/>
            <person name="Copeland A."/>
            <person name="Coutinho P.M."/>
            <person name="de Vries R.P."/>
            <person name="Ferreira P."/>
            <person name="Findley K."/>
            <person name="Foster B."/>
            <person name="Gaskell J."/>
            <person name="Glotzer D."/>
            <person name="Gorecki P."/>
            <person name="Heitman J."/>
            <person name="Hesse C."/>
            <person name="Hori C."/>
            <person name="Igarashi K."/>
            <person name="Jurgens J.A."/>
            <person name="Kallen N."/>
            <person name="Kersten P."/>
            <person name="Kohler A."/>
            <person name="Kuees U."/>
            <person name="Kumar T.K.A."/>
            <person name="Kuo A."/>
            <person name="LaButti K."/>
            <person name="Larrondo L.F."/>
            <person name="Lindquist E."/>
            <person name="Ling A."/>
            <person name="Lombard V."/>
            <person name="Lucas S."/>
            <person name="Lundell T."/>
            <person name="Martin R."/>
            <person name="McLaughlin D.J."/>
            <person name="Morgenstern I."/>
            <person name="Morin E."/>
            <person name="Murat C."/>
            <person name="Nagy L.G."/>
            <person name="Nolan M."/>
            <person name="Ohm R.A."/>
            <person name="Patyshakuliyeva A."/>
            <person name="Rokas A."/>
            <person name="Ruiz-Duenas F.J."/>
            <person name="Sabat G."/>
            <person name="Salamov A."/>
            <person name="Samejima M."/>
            <person name="Schmutz J."/>
            <person name="Slot J.C."/>
            <person name="St John F."/>
            <person name="Stenlid J."/>
            <person name="Sun H."/>
            <person name="Sun S."/>
            <person name="Syed K."/>
            <person name="Tsang A."/>
            <person name="Wiebenga A."/>
            <person name="Young D."/>
            <person name="Pisabarro A."/>
            <person name="Eastwood D.C."/>
            <person name="Martin F."/>
            <person name="Cullen D."/>
            <person name="Grigoriev I.V."/>
            <person name="Hibbett D.S."/>
        </authorList>
    </citation>
    <scope>NUCLEOTIDE SEQUENCE [LARGE SCALE GENOMIC DNA]</scope>
    <source>
        <strain evidence="3">HHB-11173 SS5</strain>
    </source>
</reference>
<feature type="region of interest" description="Disordered" evidence="1">
    <location>
        <begin position="342"/>
        <end position="392"/>
    </location>
</feature>
<dbReference type="eggNOG" id="ENOG502RW7R">
    <property type="taxonomic scope" value="Eukaryota"/>
</dbReference>
<sequence length="595" mass="63378">MPPRCRFRANFADLSGRVEAALLNPLGAANSLPNVNPVPPLNRAHYPKVKYWDRETWANFCRQNQHSKGDSQDTGVRGGTRCTQDINVAARYIQYSDGSVVSGQRAAAMRRSLDTLFAEIHSKGASKPSFKKLSAGVLAYIHHHMELSYEELRYCSNHWKTDVLGSDRYSPWYNQNVRKPALAAVKEEPLGAESTDTDMTTRKHSHDVSSDTVPASKKARSSSKSATSATYALLVVDDNNNGNTSSDISADPQPLHFDVSDTFEAIDEGPPSLDEQDPQNASSETVDSRGKLGLTAGDGSDTRNTNKYGTLVELARVVSGVPRAILEPSMAVSMEAPVRLPEVPENDTNSCEPRPNHLAASPTTKNASSETVDSRGKLGLTAGDGSDTRNTDKSGALVELARVVSGAPRAVLEPSMGVPVHAPSRLPEIPKQAPIALLKITGPFASMPTPKALANTLQTASTGGTVMLASNTTANAPVVASTSPSASTSPAISTLPGASGPSALVATSAKGVWQRTTTLLTPRRVSQAYSFLSLLTCHNRNLFAKHYIEHHGKSLREDVEAAWVALGLAGQKEWGGKSKAAKLKTTAKPTATAIS</sequence>
<name>R7S3W0_PUNST</name>
<keyword evidence="3" id="KW-1185">Reference proteome</keyword>
<dbReference type="HOGENOM" id="CLU_458658_0_0_1"/>
<feature type="compositionally biased region" description="Polar residues" evidence="1">
    <location>
        <begin position="361"/>
        <end position="371"/>
    </location>
</feature>
<dbReference type="KEGG" id="psq:PUNSTDRAFT_47463"/>
<proteinExistence type="predicted"/>
<dbReference type="EMBL" id="JH687554">
    <property type="protein sequence ID" value="EIN04487.1"/>
    <property type="molecule type" value="Genomic_DNA"/>
</dbReference>